<dbReference type="EMBL" id="UINC01179798">
    <property type="protein sequence ID" value="SVD88666.1"/>
    <property type="molecule type" value="Genomic_DNA"/>
</dbReference>
<proteinExistence type="predicted"/>
<protein>
    <submittedName>
        <fullName evidence="1">Uncharacterized protein</fullName>
    </submittedName>
</protein>
<name>A0A382YZL2_9ZZZZ</name>
<organism evidence="1">
    <name type="scientific">marine metagenome</name>
    <dbReference type="NCBI Taxonomy" id="408172"/>
    <lineage>
        <taxon>unclassified sequences</taxon>
        <taxon>metagenomes</taxon>
        <taxon>ecological metagenomes</taxon>
    </lineage>
</organism>
<accession>A0A382YZL2</accession>
<evidence type="ECO:0000313" key="1">
    <source>
        <dbReference type="EMBL" id="SVD88666.1"/>
    </source>
</evidence>
<feature type="non-terminal residue" evidence="1">
    <location>
        <position position="89"/>
    </location>
</feature>
<reference evidence="1" key="1">
    <citation type="submission" date="2018-05" db="EMBL/GenBank/DDBJ databases">
        <authorList>
            <person name="Lanie J.A."/>
            <person name="Ng W.-L."/>
            <person name="Kazmierczak K.M."/>
            <person name="Andrzejewski T.M."/>
            <person name="Davidsen T.M."/>
            <person name="Wayne K.J."/>
            <person name="Tettelin H."/>
            <person name="Glass J.I."/>
            <person name="Rusch D."/>
            <person name="Podicherti R."/>
            <person name="Tsui H.-C.T."/>
            <person name="Winkler M.E."/>
        </authorList>
    </citation>
    <scope>NUCLEOTIDE SEQUENCE</scope>
</reference>
<dbReference type="AlphaFoldDB" id="A0A382YZL2"/>
<gene>
    <name evidence="1" type="ORF">METZ01_LOCUS441520</name>
</gene>
<sequence length="89" mass="10018">MKEKHHKRVFLNKKIALHISVIGSPATFWAFPLNILTGIFDITGFAMNAILGIDLKSHGAVITFKHFINTSRTIQSGRFAVYWEIGLYG</sequence>